<feature type="transmembrane region" description="Helical" evidence="6">
    <location>
        <begin position="88"/>
        <end position="110"/>
    </location>
</feature>
<dbReference type="Proteomes" id="UP000663841">
    <property type="component" value="Unassembled WGS sequence"/>
</dbReference>
<evidence type="ECO:0000313" key="8">
    <source>
        <dbReference type="EMBL" id="CAE6425090.1"/>
    </source>
</evidence>
<feature type="domain" description="Fungal lipase-type" evidence="7">
    <location>
        <begin position="331"/>
        <end position="519"/>
    </location>
</feature>
<dbReference type="GO" id="GO:0006629">
    <property type="term" value="P:lipid metabolic process"/>
    <property type="evidence" value="ECO:0007669"/>
    <property type="project" value="InterPro"/>
</dbReference>
<dbReference type="PANTHER" id="PTHR45856">
    <property type="entry name" value="ALPHA/BETA-HYDROLASES SUPERFAMILY PROTEIN"/>
    <property type="match status" value="1"/>
</dbReference>
<dbReference type="InterPro" id="IPR002921">
    <property type="entry name" value="Fungal_lipase-type"/>
</dbReference>
<dbReference type="PANTHER" id="PTHR45856:SF24">
    <property type="entry name" value="FUNGAL LIPASE-LIKE DOMAIN-CONTAINING PROTEIN"/>
    <property type="match status" value="1"/>
</dbReference>
<feature type="compositionally biased region" description="Basic and acidic residues" evidence="5">
    <location>
        <begin position="583"/>
        <end position="599"/>
    </location>
</feature>
<keyword evidence="6" id="KW-0472">Membrane</keyword>
<evidence type="ECO:0000313" key="9">
    <source>
        <dbReference type="Proteomes" id="UP000663841"/>
    </source>
</evidence>
<feature type="region of interest" description="Disordered" evidence="5">
    <location>
        <begin position="746"/>
        <end position="769"/>
    </location>
</feature>
<evidence type="ECO:0000256" key="6">
    <source>
        <dbReference type="SAM" id="Phobius"/>
    </source>
</evidence>
<evidence type="ECO:0000256" key="4">
    <source>
        <dbReference type="ARBA" id="ARBA00048461"/>
    </source>
</evidence>
<keyword evidence="6" id="KW-0812">Transmembrane</keyword>
<dbReference type="InterPro" id="IPR029058">
    <property type="entry name" value="AB_hydrolase_fold"/>
</dbReference>
<dbReference type="InterPro" id="IPR051218">
    <property type="entry name" value="Sec_MonoDiacylglyc_Lipase"/>
</dbReference>
<evidence type="ECO:0000256" key="1">
    <source>
        <dbReference type="ARBA" id="ARBA00023157"/>
    </source>
</evidence>
<reference evidence="8" key="1">
    <citation type="submission" date="2021-01" db="EMBL/GenBank/DDBJ databases">
        <authorList>
            <person name="Kaushik A."/>
        </authorList>
    </citation>
    <scope>NUCLEOTIDE SEQUENCE</scope>
    <source>
        <strain evidence="8">AG3-T5</strain>
    </source>
</reference>
<feature type="region of interest" description="Disordered" evidence="5">
    <location>
        <begin position="1"/>
        <end position="20"/>
    </location>
</feature>
<dbReference type="EMBL" id="CAJMWW010000079">
    <property type="protein sequence ID" value="CAE6425090.1"/>
    <property type="molecule type" value="Genomic_DNA"/>
</dbReference>
<accession>A0A8H2XF21</accession>
<keyword evidence="1" id="KW-1015">Disulfide bond</keyword>
<comment type="similarity">
    <text evidence="2">Belongs to the AB hydrolase superfamily. Lipase family. Class 3 subfamily.</text>
</comment>
<comment type="catalytic activity">
    <reaction evidence="4">
        <text>a monoacylglycerol + H2O = glycerol + a fatty acid + H(+)</text>
        <dbReference type="Rhea" id="RHEA:15245"/>
        <dbReference type="ChEBI" id="CHEBI:15377"/>
        <dbReference type="ChEBI" id="CHEBI:15378"/>
        <dbReference type="ChEBI" id="CHEBI:17408"/>
        <dbReference type="ChEBI" id="CHEBI:17754"/>
        <dbReference type="ChEBI" id="CHEBI:28868"/>
    </reaction>
</comment>
<evidence type="ECO:0000259" key="7">
    <source>
        <dbReference type="Pfam" id="PF01764"/>
    </source>
</evidence>
<proteinExistence type="inferred from homology"/>
<sequence>MAASPISPASTPMRTAPTSPTFAIPESTEAVHEKLRSLHVDELVQISPPTVLGTFYNWIKCYVRFLWMIWGHVITLGYECSDSFEWTLIFAIMTTTLLFPMLFVCMILSLPGIQPFAFRLYAYAVTTPMYESWWKGDKRALHASRVALSKSVESRNSRIGPGNNNRHFDLDLARILLQFAGLVYEHDSSSVRKALAIVKTNSPFDIFGGLRGRGRVGLDKFIGANPAALARAALTGEKLVERPSFFGLDEPLADSPITTRKPVTKLEPRVESTQPAPHGDTNAHASPGPGDSTIRAHLASSGIEYEPVSELNGVGSAFAALFWHPEEPWIVVAFKGTSPTEFDEWVTDLTFTREDISHWIPGFGKVHAGFKARMFPDEARTPHSLRDHVKRHARQLRDWWVGEKSTRAELPIRTPYDSIRDGIQIVADHLTRNTGIHSINVYFTGHSLGCATASLAYARAVTKQNTDFKSNVRIRDAYMFAAPVIGDVKTRDAFNAAMSAGLPRSMWRVSNGPDAVAGLLPEMGDRDPLTVDPESPVAFAHLGLEIKMIPTGPDGRGTARVDAVVAPHRPTREPVRIVQMDHFGPEEEERGRTTNDRDSGVFSDSEQSYDGRVRLADSGTFKLAAVKQIPLVGTVLWWGVSHIIYSEPGLAIVPRMTIPSGSSAGVMVQGLFDLPGDGGTNGRLFVLQDQLLGGGVLVETGDRGSSWRMVAIEDAGSDGEGSVCHRVSSPSAMSCPVAPSYKRYSVEASSKRQQHTPPLTPERTSQVKLNMPRQLPPVNVVPVQPRALAAIDPELRGVPVAFVRQRVCAMSKEILEMLVTCAPTTALTNPLPHTLDCAVHHPAPESSMLPTHYLVVYNPRTPDQPGKLFPAHSLVLATQCAALPSFGATTRELRDDNTFTVPLLGLPLPAPNHFGPLYTFLHDHSANALLAALLPLPQAAFRRISLESEGITDRLAQALSDWLSLRALLSTLKTIHGVWANAAALHVDNERMWKILGFAWRVLVAAVEHSAGPLAPDSALAQDDYDADAVDRELGDHPPPYEA</sequence>
<organism evidence="8 9">
    <name type="scientific">Rhizoctonia solani</name>
    <dbReference type="NCBI Taxonomy" id="456999"/>
    <lineage>
        <taxon>Eukaryota</taxon>
        <taxon>Fungi</taxon>
        <taxon>Dikarya</taxon>
        <taxon>Basidiomycota</taxon>
        <taxon>Agaricomycotina</taxon>
        <taxon>Agaricomycetes</taxon>
        <taxon>Cantharellales</taxon>
        <taxon>Ceratobasidiaceae</taxon>
        <taxon>Rhizoctonia</taxon>
    </lineage>
</organism>
<keyword evidence="6" id="KW-1133">Transmembrane helix</keyword>
<evidence type="ECO:0000256" key="3">
    <source>
        <dbReference type="ARBA" id="ARBA00047591"/>
    </source>
</evidence>
<dbReference type="Gene3D" id="3.40.50.1820">
    <property type="entry name" value="alpha/beta hydrolase"/>
    <property type="match status" value="1"/>
</dbReference>
<feature type="compositionally biased region" description="Polar residues" evidence="5">
    <location>
        <begin position="7"/>
        <end position="20"/>
    </location>
</feature>
<name>A0A8H2XF21_9AGAM</name>
<dbReference type="SUPFAM" id="SSF53474">
    <property type="entry name" value="alpha/beta-Hydrolases"/>
    <property type="match status" value="1"/>
</dbReference>
<comment type="caution">
    <text evidence="8">The sequence shown here is derived from an EMBL/GenBank/DDBJ whole genome shotgun (WGS) entry which is preliminary data.</text>
</comment>
<comment type="catalytic activity">
    <reaction evidence="3">
        <text>a diacylglycerol + H2O = a monoacylglycerol + a fatty acid + H(+)</text>
        <dbReference type="Rhea" id="RHEA:32731"/>
        <dbReference type="ChEBI" id="CHEBI:15377"/>
        <dbReference type="ChEBI" id="CHEBI:15378"/>
        <dbReference type="ChEBI" id="CHEBI:17408"/>
        <dbReference type="ChEBI" id="CHEBI:18035"/>
        <dbReference type="ChEBI" id="CHEBI:28868"/>
    </reaction>
</comment>
<feature type="region of interest" description="Disordered" evidence="5">
    <location>
        <begin position="256"/>
        <end position="295"/>
    </location>
</feature>
<evidence type="ECO:0000256" key="2">
    <source>
        <dbReference type="ARBA" id="ARBA00043996"/>
    </source>
</evidence>
<protein>
    <recommendedName>
        <fullName evidence="7">Fungal lipase-type domain-containing protein</fullName>
    </recommendedName>
</protein>
<gene>
    <name evidence="8" type="ORF">RDB_LOCUS54406</name>
</gene>
<dbReference type="AlphaFoldDB" id="A0A8H2XF21"/>
<evidence type="ECO:0000256" key="5">
    <source>
        <dbReference type="SAM" id="MobiDB-lite"/>
    </source>
</evidence>
<feature type="region of interest" description="Disordered" evidence="5">
    <location>
        <begin position="582"/>
        <end position="606"/>
    </location>
</feature>
<dbReference type="Pfam" id="PF01764">
    <property type="entry name" value="Lipase_3"/>
    <property type="match status" value="1"/>
</dbReference>